<accession>A0A831T7U3</accession>
<dbReference type="PANTHER" id="PTHR43279:SF1">
    <property type="entry name" value="CATECHOL-2,3-DIOXYGENASE"/>
    <property type="match status" value="1"/>
</dbReference>
<dbReference type="InterPro" id="IPR004360">
    <property type="entry name" value="Glyas_Fos-R_dOase_dom"/>
</dbReference>
<dbReference type="GO" id="GO:0046872">
    <property type="term" value="F:metal ion binding"/>
    <property type="evidence" value="ECO:0007669"/>
    <property type="project" value="UniProtKB-KW"/>
</dbReference>
<dbReference type="SUPFAM" id="SSF54593">
    <property type="entry name" value="Glyoxalase/Bleomycin resistance protein/Dihydroxybiphenyl dioxygenase"/>
    <property type="match status" value="2"/>
</dbReference>
<evidence type="ECO:0000313" key="3">
    <source>
        <dbReference type="EMBL" id="HEG90757.1"/>
    </source>
</evidence>
<feature type="domain" description="VOC" evidence="2">
    <location>
        <begin position="12"/>
        <end position="130"/>
    </location>
</feature>
<dbReference type="InterPro" id="IPR037523">
    <property type="entry name" value="VOC_core"/>
</dbReference>
<reference evidence="3" key="1">
    <citation type="journal article" date="2020" name="mSystems">
        <title>Genome- and Community-Level Interaction Insights into Carbon Utilization and Element Cycling Functions of Hydrothermarchaeota in Hydrothermal Sediment.</title>
        <authorList>
            <person name="Zhou Z."/>
            <person name="Liu Y."/>
            <person name="Xu W."/>
            <person name="Pan J."/>
            <person name="Luo Z.H."/>
            <person name="Li M."/>
        </authorList>
    </citation>
    <scope>NUCLEOTIDE SEQUENCE [LARGE SCALE GENOMIC DNA]</scope>
    <source>
        <strain evidence="3">SpSt-210</strain>
    </source>
</reference>
<sequence>MPTQPRLPGDTSLGWVKLRVADRERSLRFYRDVLGYQVDLPDDSTARLRPAAGRPAHFVLSELPGAIPRPQRSTGLYHTAILLPHRRELARIIRRLVDAGWPIGGAADHGVSEAIYLDDAEGNGIEIYADRPRSAWPAQGEQVAMYTDPLDIPDLLRELAADPQPWSTMPPDARIGHVHLQVSDLDRAEEFYCGILGFEVTQRSYPGALFVSAGGYHHHLGLNIWNSRRAGPPPQNATGLLAFAIVIPERPAWEAAVERVRAAGLPVEEALRDEYGIGVATRDFDLIGVELWTPAA</sequence>
<dbReference type="PANTHER" id="PTHR43279">
    <property type="entry name" value="CATECHOL-2,3-DIOXYGENASE"/>
    <property type="match status" value="1"/>
</dbReference>
<dbReference type="PROSITE" id="PS51819">
    <property type="entry name" value="VOC"/>
    <property type="match status" value="2"/>
</dbReference>
<organism evidence="3">
    <name type="scientific">Thermorudis peleae</name>
    <dbReference type="NCBI Taxonomy" id="1382356"/>
    <lineage>
        <taxon>Bacteria</taxon>
        <taxon>Pseudomonadati</taxon>
        <taxon>Thermomicrobiota</taxon>
        <taxon>Thermomicrobia</taxon>
        <taxon>Thermomicrobia incertae sedis</taxon>
        <taxon>Thermorudis</taxon>
    </lineage>
</organism>
<protein>
    <submittedName>
        <fullName evidence="3">VOC family protein</fullName>
    </submittedName>
</protein>
<proteinExistence type="predicted"/>
<comment type="caution">
    <text evidence="3">The sequence shown here is derived from an EMBL/GenBank/DDBJ whole genome shotgun (WGS) entry which is preliminary data.</text>
</comment>
<dbReference type="InterPro" id="IPR018146">
    <property type="entry name" value="Glyoxalase_1_CS"/>
</dbReference>
<gene>
    <name evidence="3" type="ORF">ENP34_04855</name>
</gene>
<evidence type="ECO:0000259" key="2">
    <source>
        <dbReference type="PROSITE" id="PS51819"/>
    </source>
</evidence>
<name>A0A831T7U3_9BACT</name>
<dbReference type="CDD" id="cd16359">
    <property type="entry name" value="VOC_BsCatE_like_C"/>
    <property type="match status" value="1"/>
</dbReference>
<dbReference type="Gene3D" id="3.10.180.10">
    <property type="entry name" value="2,3-Dihydroxybiphenyl 1,2-Dioxygenase, domain 1"/>
    <property type="match status" value="2"/>
</dbReference>
<dbReference type="EMBL" id="DSIY01000112">
    <property type="protein sequence ID" value="HEG90757.1"/>
    <property type="molecule type" value="Genomic_DNA"/>
</dbReference>
<dbReference type="PROSITE" id="PS00934">
    <property type="entry name" value="GLYOXALASE_I_1"/>
    <property type="match status" value="1"/>
</dbReference>
<keyword evidence="1" id="KW-0479">Metal-binding</keyword>
<dbReference type="Pfam" id="PF00903">
    <property type="entry name" value="Glyoxalase"/>
    <property type="match status" value="2"/>
</dbReference>
<dbReference type="GO" id="GO:0004462">
    <property type="term" value="F:lactoylglutathione lyase activity"/>
    <property type="evidence" value="ECO:0007669"/>
    <property type="project" value="InterPro"/>
</dbReference>
<dbReference type="AlphaFoldDB" id="A0A831T7U3"/>
<dbReference type="InterPro" id="IPR029068">
    <property type="entry name" value="Glyas_Bleomycin-R_OHBP_Dase"/>
</dbReference>
<evidence type="ECO:0000256" key="1">
    <source>
        <dbReference type="ARBA" id="ARBA00022723"/>
    </source>
</evidence>
<feature type="domain" description="VOC" evidence="2">
    <location>
        <begin position="174"/>
        <end position="294"/>
    </location>
</feature>